<dbReference type="PANTHER" id="PTHR11225">
    <property type="entry name" value="NUCLEAR PORE COMPLEX PROTEIN NUP93 NUCLEOPORIN NUP93 DEAD EYE PROTEIN"/>
    <property type="match status" value="1"/>
</dbReference>
<name>A0A2N5UHL3_9BASI</name>
<evidence type="ECO:0000313" key="7">
    <source>
        <dbReference type="Proteomes" id="UP000235392"/>
    </source>
</evidence>
<dbReference type="AlphaFoldDB" id="A0A2N5UHL3"/>
<comment type="subcellular location">
    <subcellularLocation>
        <location evidence="1">Nucleus envelope</location>
    </subcellularLocation>
    <subcellularLocation>
        <location evidence="4">Nucleus</location>
        <location evidence="4">Nuclear pore complex</location>
    </subcellularLocation>
</comment>
<evidence type="ECO:0000313" key="6">
    <source>
        <dbReference type="EMBL" id="PLW37231.1"/>
    </source>
</evidence>
<keyword evidence="4" id="KW-0472">Membrane</keyword>
<feature type="region of interest" description="Disordered" evidence="5">
    <location>
        <begin position="71"/>
        <end position="105"/>
    </location>
</feature>
<organism evidence="6 7">
    <name type="scientific">Puccinia coronata f. sp. avenae</name>
    <dbReference type="NCBI Taxonomy" id="200324"/>
    <lineage>
        <taxon>Eukaryota</taxon>
        <taxon>Fungi</taxon>
        <taxon>Dikarya</taxon>
        <taxon>Basidiomycota</taxon>
        <taxon>Pucciniomycotina</taxon>
        <taxon>Pucciniomycetes</taxon>
        <taxon>Pucciniales</taxon>
        <taxon>Pucciniaceae</taxon>
        <taxon>Puccinia</taxon>
    </lineage>
</organism>
<dbReference type="Pfam" id="PF04097">
    <property type="entry name" value="Nic96"/>
    <property type="match status" value="1"/>
</dbReference>
<dbReference type="GO" id="GO:0016973">
    <property type="term" value="P:poly(A)+ mRNA export from nucleus"/>
    <property type="evidence" value="ECO:0007669"/>
    <property type="project" value="TreeGrafter"/>
</dbReference>
<evidence type="ECO:0000256" key="2">
    <source>
        <dbReference type="ARBA" id="ARBA00010186"/>
    </source>
</evidence>
<dbReference type="GO" id="GO:0006606">
    <property type="term" value="P:protein import into nucleus"/>
    <property type="evidence" value="ECO:0007669"/>
    <property type="project" value="TreeGrafter"/>
</dbReference>
<dbReference type="GO" id="GO:0017056">
    <property type="term" value="F:structural constituent of nuclear pore"/>
    <property type="evidence" value="ECO:0007669"/>
    <property type="project" value="InterPro"/>
</dbReference>
<dbReference type="GO" id="GO:0005643">
    <property type="term" value="C:nuclear pore"/>
    <property type="evidence" value="ECO:0007669"/>
    <property type="project" value="UniProtKB-SubCell"/>
</dbReference>
<reference evidence="6 7" key="1">
    <citation type="submission" date="2017-11" db="EMBL/GenBank/DDBJ databases">
        <title>De novo assembly and phasing of dikaryotic genomes from two isolates of Puccinia coronata f. sp. avenae, the causal agent of oat crown rust.</title>
        <authorList>
            <person name="Miller M.E."/>
            <person name="Zhang Y."/>
            <person name="Omidvar V."/>
            <person name="Sperschneider J."/>
            <person name="Schwessinger B."/>
            <person name="Raley C."/>
            <person name="Palmer J.M."/>
            <person name="Garnica D."/>
            <person name="Upadhyaya N."/>
            <person name="Rathjen J."/>
            <person name="Taylor J.M."/>
            <person name="Park R.F."/>
            <person name="Dodds P.N."/>
            <person name="Hirsch C.D."/>
            <person name="Kianian S.F."/>
            <person name="Figueroa M."/>
        </authorList>
    </citation>
    <scope>NUCLEOTIDE SEQUENCE [LARGE SCALE GENOMIC DNA]</scope>
    <source>
        <strain evidence="6">12SD80</strain>
    </source>
</reference>
<evidence type="ECO:0000256" key="5">
    <source>
        <dbReference type="SAM" id="MobiDB-lite"/>
    </source>
</evidence>
<dbReference type="InterPro" id="IPR007231">
    <property type="entry name" value="Nucleoporin_int_Nup93/Nic96"/>
</dbReference>
<evidence type="ECO:0000256" key="4">
    <source>
        <dbReference type="RuleBase" id="RU364035"/>
    </source>
</evidence>
<accession>A0A2N5UHL3</accession>
<dbReference type="EMBL" id="PGCI01000146">
    <property type="protein sequence ID" value="PLW37231.1"/>
    <property type="molecule type" value="Genomic_DNA"/>
</dbReference>
<evidence type="ECO:0000256" key="1">
    <source>
        <dbReference type="ARBA" id="ARBA00004259"/>
    </source>
</evidence>
<comment type="caution">
    <text evidence="6">The sequence shown here is derived from an EMBL/GenBank/DDBJ whole genome shotgun (WGS) entry which is preliminary data.</text>
</comment>
<protein>
    <recommendedName>
        <fullName evidence="4">Nuclear pore protein</fullName>
    </recommendedName>
</protein>
<keyword evidence="3 4" id="KW-0539">Nucleus</keyword>
<sequence length="231" mass="25148">MSGQFEKACLFLQQKPHFQVDAVHFAIALSYYGLLRISDSAPSSEGSDALNGALADGLTLAVKIVGRPTKKPERADFMTTSQGNAKPAKPSSDTEMKSADDDITMDDGESPVIPTGQLRSEVVAQCDPCTLIQVEPRPAAIYMVERARPVVPNMLSRVQPLAAHPASSLFPTPSAYHHCQHHHHQSLFSAPRASSGAQIHPAASYPHFHHLPTRPQEYQRTSSLLARIKPI</sequence>
<keyword evidence="4" id="KW-0653">Protein transport</keyword>
<comment type="similarity">
    <text evidence="2 4">Belongs to the nucleoporin interacting component (NIC) family.</text>
</comment>
<dbReference type="PANTHER" id="PTHR11225:SF4">
    <property type="entry name" value="NUCLEAR PORE COMPLEX PROTEIN NUP93"/>
    <property type="match status" value="1"/>
</dbReference>
<gene>
    <name evidence="6" type="ORF">PCASD_15346</name>
</gene>
<keyword evidence="4" id="KW-0906">Nuclear pore complex</keyword>
<keyword evidence="4" id="KW-0813">Transport</keyword>
<keyword evidence="4" id="KW-0509">mRNA transport</keyword>
<proteinExistence type="inferred from homology"/>
<keyword evidence="4" id="KW-0811">Translocation</keyword>
<evidence type="ECO:0000256" key="3">
    <source>
        <dbReference type="ARBA" id="ARBA00023242"/>
    </source>
</evidence>
<dbReference type="Proteomes" id="UP000235392">
    <property type="component" value="Unassembled WGS sequence"/>
</dbReference>